<keyword evidence="3" id="KW-1185">Reference proteome</keyword>
<feature type="domain" description="Nitrogen regulatory protein areA GATA-like" evidence="1">
    <location>
        <begin position="2"/>
        <end position="24"/>
    </location>
</feature>
<accession>A0A0C3PAQ1</accession>
<sequence length="51" mass="6143">MTRLKNEIANGVRLENASWRTWWKKRNGLKTVTPETLNWYVCSFFQRSPLD</sequence>
<name>A0A0C3PAQ1_PISTI</name>
<reference evidence="2 3" key="1">
    <citation type="submission" date="2014-04" db="EMBL/GenBank/DDBJ databases">
        <authorList>
            <consortium name="DOE Joint Genome Institute"/>
            <person name="Kuo A."/>
            <person name="Kohler A."/>
            <person name="Costa M.D."/>
            <person name="Nagy L.G."/>
            <person name="Floudas D."/>
            <person name="Copeland A."/>
            <person name="Barry K.W."/>
            <person name="Cichocki N."/>
            <person name="Veneault-Fourrey C."/>
            <person name="LaButti K."/>
            <person name="Lindquist E.A."/>
            <person name="Lipzen A."/>
            <person name="Lundell T."/>
            <person name="Morin E."/>
            <person name="Murat C."/>
            <person name="Sun H."/>
            <person name="Tunlid A."/>
            <person name="Henrissat B."/>
            <person name="Grigoriev I.V."/>
            <person name="Hibbett D.S."/>
            <person name="Martin F."/>
            <person name="Nordberg H.P."/>
            <person name="Cantor M.N."/>
            <person name="Hua S.X."/>
        </authorList>
    </citation>
    <scope>NUCLEOTIDE SEQUENCE [LARGE SCALE GENOMIC DNA]</scope>
    <source>
        <strain evidence="2 3">Marx 270</strain>
    </source>
</reference>
<dbReference type="OrthoDB" id="5563539at2759"/>
<dbReference type="AlphaFoldDB" id="A0A0C3PAQ1"/>
<gene>
    <name evidence="2" type="ORF">M404DRAFT_129043</name>
</gene>
<dbReference type="Proteomes" id="UP000054217">
    <property type="component" value="Unassembled WGS sequence"/>
</dbReference>
<dbReference type="STRING" id="870435.A0A0C3PAQ1"/>
<reference evidence="3" key="2">
    <citation type="submission" date="2015-01" db="EMBL/GenBank/DDBJ databases">
        <title>Evolutionary Origins and Diversification of the Mycorrhizal Mutualists.</title>
        <authorList>
            <consortium name="DOE Joint Genome Institute"/>
            <consortium name="Mycorrhizal Genomics Consortium"/>
            <person name="Kohler A."/>
            <person name="Kuo A."/>
            <person name="Nagy L.G."/>
            <person name="Floudas D."/>
            <person name="Copeland A."/>
            <person name="Barry K.W."/>
            <person name="Cichocki N."/>
            <person name="Veneault-Fourrey C."/>
            <person name="LaButti K."/>
            <person name="Lindquist E.A."/>
            <person name="Lipzen A."/>
            <person name="Lundell T."/>
            <person name="Morin E."/>
            <person name="Murat C."/>
            <person name="Riley R."/>
            <person name="Ohm R."/>
            <person name="Sun H."/>
            <person name="Tunlid A."/>
            <person name="Henrissat B."/>
            <person name="Grigoriev I.V."/>
            <person name="Hibbett D.S."/>
            <person name="Martin F."/>
        </authorList>
    </citation>
    <scope>NUCLEOTIDE SEQUENCE [LARGE SCALE GENOMIC DNA]</scope>
    <source>
        <strain evidence="3">Marx 270</strain>
    </source>
</reference>
<dbReference type="EMBL" id="KN831951">
    <property type="protein sequence ID" value="KIO10725.1"/>
    <property type="molecule type" value="Genomic_DNA"/>
</dbReference>
<evidence type="ECO:0000259" key="1">
    <source>
        <dbReference type="Pfam" id="PF08550"/>
    </source>
</evidence>
<evidence type="ECO:0000313" key="3">
    <source>
        <dbReference type="Proteomes" id="UP000054217"/>
    </source>
</evidence>
<dbReference type="HOGENOM" id="CLU_208701_0_0_1"/>
<evidence type="ECO:0000313" key="2">
    <source>
        <dbReference type="EMBL" id="KIO10725.1"/>
    </source>
</evidence>
<dbReference type="InterPro" id="IPR013860">
    <property type="entry name" value="AreA_GATA"/>
</dbReference>
<protein>
    <recommendedName>
        <fullName evidence="1">Nitrogen regulatory protein areA GATA-like domain-containing protein</fullName>
    </recommendedName>
</protein>
<dbReference type="Pfam" id="PF08550">
    <property type="entry name" value="GATA_AreA"/>
    <property type="match status" value="1"/>
</dbReference>
<proteinExistence type="predicted"/>
<organism evidence="2 3">
    <name type="scientific">Pisolithus tinctorius Marx 270</name>
    <dbReference type="NCBI Taxonomy" id="870435"/>
    <lineage>
        <taxon>Eukaryota</taxon>
        <taxon>Fungi</taxon>
        <taxon>Dikarya</taxon>
        <taxon>Basidiomycota</taxon>
        <taxon>Agaricomycotina</taxon>
        <taxon>Agaricomycetes</taxon>
        <taxon>Agaricomycetidae</taxon>
        <taxon>Boletales</taxon>
        <taxon>Sclerodermatineae</taxon>
        <taxon>Pisolithaceae</taxon>
        <taxon>Pisolithus</taxon>
    </lineage>
</organism>
<dbReference type="InParanoid" id="A0A0C3PAQ1"/>